<dbReference type="STRING" id="1684307.A0A316U3K0"/>
<dbReference type="InterPro" id="IPR036866">
    <property type="entry name" value="RibonucZ/Hydroxyglut_hydro"/>
</dbReference>
<dbReference type="PANTHER" id="PTHR45922:SF1">
    <property type="entry name" value="CLEAVAGE AND POLYADENYLATION SPECIFICITY FACTOR SUBUNIT 2"/>
    <property type="match status" value="1"/>
</dbReference>
<feature type="compositionally biased region" description="Acidic residues" evidence="5">
    <location>
        <begin position="553"/>
        <end position="576"/>
    </location>
</feature>
<keyword evidence="3 4" id="KW-0539">Nucleus</keyword>
<dbReference type="GO" id="GO:0005847">
    <property type="term" value="C:mRNA cleavage and polyadenylation specificity factor complex"/>
    <property type="evidence" value="ECO:0007669"/>
    <property type="project" value="InterPro"/>
</dbReference>
<dbReference type="AlphaFoldDB" id="A0A316U3K0"/>
<evidence type="ECO:0000256" key="2">
    <source>
        <dbReference type="ARBA" id="ARBA00022664"/>
    </source>
</evidence>
<name>A0A316U3K0_9BASI</name>
<keyword evidence="8" id="KW-1185">Reference proteome</keyword>
<dbReference type="GO" id="GO:0003723">
    <property type="term" value="F:RNA binding"/>
    <property type="evidence" value="ECO:0007669"/>
    <property type="project" value="UniProtKB-KW"/>
</dbReference>
<feature type="domain" description="Beta-Casp" evidence="6">
    <location>
        <begin position="333"/>
        <end position="471"/>
    </location>
</feature>
<protein>
    <recommendedName>
        <fullName evidence="4">Cleavage and polyadenylation specificity factor subunit 2</fullName>
    </recommendedName>
    <alternativeName>
        <fullName evidence="4">Cleavage and polyadenylation specificity factor 100 kDa subunit</fullName>
    </alternativeName>
</protein>
<comment type="subcellular location">
    <subcellularLocation>
        <location evidence="1 4">Nucleus</location>
    </subcellularLocation>
</comment>
<dbReference type="InterPro" id="IPR001279">
    <property type="entry name" value="Metallo-B-lactamas"/>
</dbReference>
<dbReference type="Gene3D" id="3.60.15.10">
    <property type="entry name" value="Ribonuclease Z/Hydroxyacylglutathione hydrolase-like"/>
    <property type="match status" value="1"/>
</dbReference>
<evidence type="ECO:0000256" key="4">
    <source>
        <dbReference type="RuleBase" id="RU365006"/>
    </source>
</evidence>
<reference evidence="7 8" key="1">
    <citation type="journal article" date="2018" name="Mol. Biol. Evol.">
        <title>Broad Genomic Sampling Reveals a Smut Pathogenic Ancestry of the Fungal Clade Ustilaginomycotina.</title>
        <authorList>
            <person name="Kijpornyongpan T."/>
            <person name="Mondo S.J."/>
            <person name="Barry K."/>
            <person name="Sandor L."/>
            <person name="Lee J."/>
            <person name="Lipzen A."/>
            <person name="Pangilinan J."/>
            <person name="LaButti K."/>
            <person name="Hainaut M."/>
            <person name="Henrissat B."/>
            <person name="Grigoriev I.V."/>
            <person name="Spatafora J.W."/>
            <person name="Aime M.C."/>
        </authorList>
    </citation>
    <scope>NUCLEOTIDE SEQUENCE [LARGE SCALE GENOMIC DNA]</scope>
    <source>
        <strain evidence="7 8">MCA 4718</strain>
    </source>
</reference>
<evidence type="ECO:0000256" key="1">
    <source>
        <dbReference type="ARBA" id="ARBA00004123"/>
    </source>
</evidence>
<evidence type="ECO:0000256" key="5">
    <source>
        <dbReference type="SAM" id="MobiDB-lite"/>
    </source>
</evidence>
<dbReference type="RefSeq" id="XP_025347036.1">
    <property type="nucleotide sequence ID" value="XM_025495044.1"/>
</dbReference>
<dbReference type="EMBL" id="KZ819330">
    <property type="protein sequence ID" value="PWN19876.1"/>
    <property type="molecule type" value="Genomic_DNA"/>
</dbReference>
<dbReference type="PANTHER" id="PTHR45922">
    <property type="entry name" value="CLEAVAGE AND POLYADENYLATION SPECIFICITY FACTOR SUBUNIT 2"/>
    <property type="match status" value="1"/>
</dbReference>
<proteinExistence type="inferred from homology"/>
<dbReference type="SMART" id="SM01027">
    <property type="entry name" value="Beta-Casp"/>
    <property type="match status" value="1"/>
</dbReference>
<dbReference type="Pfam" id="PF16661">
    <property type="entry name" value="Lactamase_B_6"/>
    <property type="match status" value="1"/>
</dbReference>
<accession>A0A316U3K0</accession>
<evidence type="ECO:0000256" key="3">
    <source>
        <dbReference type="ARBA" id="ARBA00023242"/>
    </source>
</evidence>
<dbReference type="SUPFAM" id="SSF56281">
    <property type="entry name" value="Metallo-hydrolase/oxidoreductase"/>
    <property type="match status" value="1"/>
</dbReference>
<keyword evidence="2 4" id="KW-0507">mRNA processing</keyword>
<keyword evidence="4" id="KW-0694">RNA-binding</keyword>
<gene>
    <name evidence="7" type="ORF">BCV69DRAFT_313612</name>
</gene>
<dbReference type="GeneID" id="37016778"/>
<sequence length="1067" mass="114404">MITITPLGEGGGSSSSKATSRALCHLIRVDSSYLLLDCGAPEDLIFPPTPSPPPRPLDLASYILPDGDLDTEALTELPLDDAIQLIAPRISLVLLSHSTLHHVGLYAYAKARLGLTCPAYATLPVAAMGRLVTVEAITAIAADCDVDKSDKRPQQGTVTGTNVVTAVRSGRSGRPPKGRGAEPGVLRNRCTPTKSEVDDAFEGIRTLRYLQPTGLDGPLSSLSLSAHSAGHTLGGTVWKLRSPTSGTVVLAIDWNHVKERHIDGSGVIDAVSSQAAEAAGTKRADLFVTSGAAVDKINLRRKDKDKRLLDLIHHTLTVSKSTLHLPVDASPRLLEILLLLDQHWAFSYPHARFPLCLVSRTGKEVLERARTMREWMGKTLQGEDAGRTSGAGARTGGRDARDGAHGPLDFRFLRIFTSLGALDAALPAETPKIVLTVGPSLLYGPSLNFFRDRVAPHADNTIVLTQRSELISVAQQLRGWWETGQGEASQQSKAVGSEVSGDGRELQDVIVRQRLPLQGHELEAYNEEKRLRKEKDDQHKALLARSRQRLEADQEEDSDEDDGDDDKAEDSDDDLEAGLPEDPVGFSAVTLDGNKGRGSRKLKDLTHSGAGDALGGEGDMTLLGSSLSHDIYLRGDSAHASNFFNPLRGNVDTNLEQEAAKRHGVGVRYRTAPVIEKRKRIDAFGEVVDVARWLSRGRAVDAAEASNAKGTANTAAEASRKRRRLDGEADADDDLLPPQEDEDEFKDIPTKFTEEATNITVRCNIVCIDLEGLIDGRALSIVLPQLAPRRLVLVGCPQPLPSAVPAHKKDLSASSPATATSRFIDSLLGIKDFTREIFAPALGRKVSVGAEVHSFDVKLGEGVLEQLRISGWEDWGIAWLQARVTGAVEEDVREAVAGLDAKTPVSSSPALIALEKISSGRESTSEVEETNADEADALKAVYRPKSKVLASSRVSTSGIPRQHTFFIGDVRLSKLKALLSAAHRIPSEFGGGGMLVCGAAALAQATGQSTTSGPHTNPAGPLTANQAAAAVTVQKFGEKFILEGNAGRTFVKVRDVMYGMHARVGDI</sequence>
<dbReference type="Pfam" id="PF10996">
    <property type="entry name" value="Beta-Casp"/>
    <property type="match status" value="1"/>
</dbReference>
<dbReference type="InterPro" id="IPR027075">
    <property type="entry name" value="CPSF2"/>
</dbReference>
<evidence type="ECO:0000313" key="8">
    <source>
        <dbReference type="Proteomes" id="UP000245942"/>
    </source>
</evidence>
<dbReference type="GO" id="GO:0006398">
    <property type="term" value="P:mRNA 3'-end processing by stem-loop binding and cleavage"/>
    <property type="evidence" value="ECO:0007669"/>
    <property type="project" value="InterPro"/>
</dbReference>
<dbReference type="InterPro" id="IPR025069">
    <property type="entry name" value="Cpsf2_C"/>
</dbReference>
<organism evidence="7 8">
    <name type="scientific">Pseudomicrostroma glucosiphilum</name>
    <dbReference type="NCBI Taxonomy" id="1684307"/>
    <lineage>
        <taxon>Eukaryota</taxon>
        <taxon>Fungi</taxon>
        <taxon>Dikarya</taxon>
        <taxon>Basidiomycota</taxon>
        <taxon>Ustilaginomycotina</taxon>
        <taxon>Exobasidiomycetes</taxon>
        <taxon>Microstromatales</taxon>
        <taxon>Microstromatales incertae sedis</taxon>
        <taxon>Pseudomicrostroma</taxon>
    </lineage>
</organism>
<dbReference type="Proteomes" id="UP000245942">
    <property type="component" value="Unassembled WGS sequence"/>
</dbReference>
<feature type="compositionally biased region" description="Acidic residues" evidence="5">
    <location>
        <begin position="728"/>
        <end position="745"/>
    </location>
</feature>
<comment type="similarity">
    <text evidence="4">Belongs to the metallo-beta-lactamase superfamily. RNA-metabolizing metallo-beta-lactamase-like family. CPSF2/YSH1 subfamily.</text>
</comment>
<evidence type="ECO:0000313" key="7">
    <source>
        <dbReference type="EMBL" id="PWN19876.1"/>
    </source>
</evidence>
<feature type="region of interest" description="Disordered" evidence="5">
    <location>
        <begin position="545"/>
        <end position="615"/>
    </location>
</feature>
<evidence type="ECO:0000259" key="6">
    <source>
        <dbReference type="SMART" id="SM01027"/>
    </source>
</evidence>
<dbReference type="Pfam" id="PF13299">
    <property type="entry name" value="CPSF100_C"/>
    <property type="match status" value="1"/>
</dbReference>
<dbReference type="InterPro" id="IPR022712">
    <property type="entry name" value="Beta_Casp"/>
</dbReference>
<feature type="region of interest" description="Disordered" evidence="5">
    <location>
        <begin position="380"/>
        <end position="402"/>
    </location>
</feature>
<dbReference type="OrthoDB" id="64353at2759"/>
<feature type="region of interest" description="Disordered" evidence="5">
    <location>
        <begin position="704"/>
        <end position="746"/>
    </location>
</feature>